<dbReference type="HAMAP" id="MF_00154">
    <property type="entry name" value="CyoE_CtaB"/>
    <property type="match status" value="1"/>
</dbReference>
<evidence type="ECO:0000313" key="16">
    <source>
        <dbReference type="Proteomes" id="UP000478417"/>
    </source>
</evidence>
<evidence type="ECO:0000256" key="14">
    <source>
        <dbReference type="HAMAP-Rule" id="MF_00154"/>
    </source>
</evidence>
<feature type="transmembrane region" description="Helical" evidence="14">
    <location>
        <begin position="33"/>
        <end position="51"/>
    </location>
</feature>
<gene>
    <name evidence="15" type="primary">cyoE</name>
    <name evidence="14" type="synonym">ctaB</name>
    <name evidence="15" type="ORF">G0Q06_12800</name>
</gene>
<evidence type="ECO:0000256" key="4">
    <source>
        <dbReference type="ARBA" id="ARBA00022475"/>
    </source>
</evidence>
<keyword evidence="8 14" id="KW-0350">Heme biosynthesis</keyword>
<proteinExistence type="inferred from homology"/>
<evidence type="ECO:0000256" key="11">
    <source>
        <dbReference type="ARBA" id="ARBA00040810"/>
    </source>
</evidence>
<feature type="transmembrane region" description="Helical" evidence="14">
    <location>
        <begin position="283"/>
        <end position="303"/>
    </location>
</feature>
<evidence type="ECO:0000256" key="3">
    <source>
        <dbReference type="ARBA" id="ARBA00012292"/>
    </source>
</evidence>
<keyword evidence="5 14" id="KW-0808">Transferase</keyword>
<dbReference type="GO" id="GO:0048034">
    <property type="term" value="P:heme O biosynthetic process"/>
    <property type="evidence" value="ECO:0007669"/>
    <property type="project" value="UniProtKB-UniRule"/>
</dbReference>
<dbReference type="Proteomes" id="UP000478417">
    <property type="component" value="Unassembled WGS sequence"/>
</dbReference>
<dbReference type="Pfam" id="PF01040">
    <property type="entry name" value="UbiA"/>
    <property type="match status" value="1"/>
</dbReference>
<feature type="transmembrane region" description="Helical" evidence="14">
    <location>
        <begin position="246"/>
        <end position="263"/>
    </location>
</feature>
<dbReference type="InterPro" id="IPR044878">
    <property type="entry name" value="UbiA_sf"/>
</dbReference>
<comment type="pathway">
    <text evidence="2 14">Porphyrin-containing compound metabolism; heme O biosynthesis; heme O from protoheme: step 1/1.</text>
</comment>
<comment type="miscellaneous">
    <text evidence="14">Carbon 2 of the heme B porphyrin ring is defined according to the Fischer nomenclature.</text>
</comment>
<feature type="transmembrane region" description="Helical" evidence="14">
    <location>
        <begin position="223"/>
        <end position="240"/>
    </location>
</feature>
<evidence type="ECO:0000256" key="7">
    <source>
        <dbReference type="ARBA" id="ARBA00022989"/>
    </source>
</evidence>
<dbReference type="Gene3D" id="1.10.357.140">
    <property type="entry name" value="UbiA prenyltransferase"/>
    <property type="match status" value="1"/>
</dbReference>
<dbReference type="UniPathway" id="UPA00834">
    <property type="reaction ID" value="UER00712"/>
</dbReference>
<evidence type="ECO:0000256" key="8">
    <source>
        <dbReference type="ARBA" id="ARBA00023133"/>
    </source>
</evidence>
<dbReference type="PANTHER" id="PTHR43448">
    <property type="entry name" value="PROTOHEME IX FARNESYLTRANSFERASE, MITOCHONDRIAL"/>
    <property type="match status" value="1"/>
</dbReference>
<dbReference type="EMBL" id="JAAGNX010000003">
    <property type="protein sequence ID" value="NDV63337.1"/>
    <property type="molecule type" value="Genomic_DNA"/>
</dbReference>
<evidence type="ECO:0000256" key="5">
    <source>
        <dbReference type="ARBA" id="ARBA00022679"/>
    </source>
</evidence>
<dbReference type="GO" id="GO:0008495">
    <property type="term" value="F:protoheme IX farnesyltransferase activity"/>
    <property type="evidence" value="ECO:0007669"/>
    <property type="project" value="UniProtKB-UniRule"/>
</dbReference>
<comment type="caution">
    <text evidence="15">The sequence shown here is derived from an EMBL/GenBank/DDBJ whole genome shotgun (WGS) entry which is preliminary data.</text>
</comment>
<organism evidence="15 16">
    <name type="scientific">Oceanipulchritudo coccoides</name>
    <dbReference type="NCBI Taxonomy" id="2706888"/>
    <lineage>
        <taxon>Bacteria</taxon>
        <taxon>Pseudomonadati</taxon>
        <taxon>Verrucomicrobiota</taxon>
        <taxon>Opitutia</taxon>
        <taxon>Puniceicoccales</taxon>
        <taxon>Oceanipulchritudinaceae</taxon>
        <taxon>Oceanipulchritudo</taxon>
    </lineage>
</organism>
<protein>
    <recommendedName>
        <fullName evidence="11 14">Protoheme IX farnesyltransferase</fullName>
        <ecNumber evidence="3 14">2.5.1.141</ecNumber>
    </recommendedName>
    <alternativeName>
        <fullName evidence="12 14">Heme B farnesyltransferase</fullName>
    </alternativeName>
    <alternativeName>
        <fullName evidence="10 14">Heme O synthase</fullName>
    </alternativeName>
</protein>
<feature type="transmembrane region" description="Helical" evidence="14">
    <location>
        <begin position="127"/>
        <end position="145"/>
    </location>
</feature>
<evidence type="ECO:0000256" key="12">
    <source>
        <dbReference type="ARBA" id="ARBA00042475"/>
    </source>
</evidence>
<feature type="transmembrane region" description="Helical" evidence="14">
    <location>
        <begin position="57"/>
        <end position="78"/>
    </location>
</feature>
<comment type="catalytic activity">
    <reaction evidence="13 14">
        <text>heme b + (2E,6E)-farnesyl diphosphate + H2O = Fe(II)-heme o + diphosphate</text>
        <dbReference type="Rhea" id="RHEA:28070"/>
        <dbReference type="ChEBI" id="CHEBI:15377"/>
        <dbReference type="ChEBI" id="CHEBI:33019"/>
        <dbReference type="ChEBI" id="CHEBI:60344"/>
        <dbReference type="ChEBI" id="CHEBI:60530"/>
        <dbReference type="ChEBI" id="CHEBI:175763"/>
        <dbReference type="EC" id="2.5.1.141"/>
    </reaction>
</comment>
<dbReference type="NCBIfam" id="TIGR01473">
    <property type="entry name" value="cyoE_ctaB"/>
    <property type="match status" value="1"/>
</dbReference>
<accession>A0A6B2M5D6</accession>
<keyword evidence="6 14" id="KW-0812">Transmembrane</keyword>
<keyword evidence="9 14" id="KW-0472">Membrane</keyword>
<sequence length="304" mass="33098">MANLTQTNSIKALSTDRTEAHFSDWWELTKPRLSLMSVATAVLGYFAAGPALDLSLFFSLCLGTTLAAFGCGVLNQWWERDVDAKMERTADRAIAAGRISPTAGFIYGIALALTGVVLLAYKVNITAALLTAATVVLYILAYTPLKRVTPWATEIGAIPGALPPLIGWVAAGAGFSSMGWILFAILFAWQLPHFMAISWMCRRDYEEGGFKMLSVSDATGRQVAIKALAWTIVLCLISLAPLREPQFGWLLLVVSLVLGYAHLKPAIQFVRDPGNVAHARKLFIATLLYLPAYLGALVVDRFFI</sequence>
<reference evidence="15 16" key="1">
    <citation type="submission" date="2020-02" db="EMBL/GenBank/DDBJ databases">
        <title>Albibacoteraceae fam. nov., the first described family within the subdivision 4 Verrucomicrobia.</title>
        <authorList>
            <person name="Xi F."/>
        </authorList>
    </citation>
    <scope>NUCLEOTIDE SEQUENCE [LARGE SCALE GENOMIC DNA]</scope>
    <source>
        <strain evidence="15 16">CK1056</strain>
    </source>
</reference>
<dbReference type="AlphaFoldDB" id="A0A6B2M5D6"/>
<dbReference type="CDD" id="cd13957">
    <property type="entry name" value="PT_UbiA_Cox10"/>
    <property type="match status" value="1"/>
</dbReference>
<evidence type="ECO:0000256" key="9">
    <source>
        <dbReference type="ARBA" id="ARBA00023136"/>
    </source>
</evidence>
<evidence type="ECO:0000256" key="13">
    <source>
        <dbReference type="ARBA" id="ARBA00047690"/>
    </source>
</evidence>
<keyword evidence="7 14" id="KW-1133">Transmembrane helix</keyword>
<dbReference type="RefSeq" id="WP_163966760.1">
    <property type="nucleotide sequence ID" value="NZ_JAAGNX010000003.1"/>
</dbReference>
<dbReference type="EC" id="2.5.1.141" evidence="3 14"/>
<dbReference type="PANTHER" id="PTHR43448:SF7">
    <property type="entry name" value="4-HYDROXYBENZOATE SOLANESYLTRANSFERASE"/>
    <property type="match status" value="1"/>
</dbReference>
<evidence type="ECO:0000256" key="2">
    <source>
        <dbReference type="ARBA" id="ARBA00004919"/>
    </source>
</evidence>
<dbReference type="InterPro" id="IPR006369">
    <property type="entry name" value="Protohaem_IX_farnesylTrfase"/>
</dbReference>
<name>A0A6B2M5D6_9BACT</name>
<feature type="transmembrane region" description="Helical" evidence="14">
    <location>
        <begin position="99"/>
        <end position="121"/>
    </location>
</feature>
<evidence type="ECO:0000256" key="6">
    <source>
        <dbReference type="ARBA" id="ARBA00022692"/>
    </source>
</evidence>
<evidence type="ECO:0000313" key="15">
    <source>
        <dbReference type="EMBL" id="NDV63337.1"/>
    </source>
</evidence>
<comment type="function">
    <text evidence="14">Converts heme B (protoheme IX) to heme O by substitution of the vinyl group on carbon 2 of heme B porphyrin ring with a hydroxyethyl farnesyl side group.</text>
</comment>
<keyword evidence="16" id="KW-1185">Reference proteome</keyword>
<dbReference type="InterPro" id="IPR000537">
    <property type="entry name" value="UbiA_prenyltransferase"/>
</dbReference>
<evidence type="ECO:0000256" key="10">
    <source>
        <dbReference type="ARBA" id="ARBA00030253"/>
    </source>
</evidence>
<keyword evidence="4 14" id="KW-1003">Cell membrane</keyword>
<comment type="similarity">
    <text evidence="14">Belongs to the UbiA prenyltransferase family. Protoheme IX farnesyltransferase subfamily.</text>
</comment>
<comment type="subcellular location">
    <subcellularLocation>
        <location evidence="1 14">Cell membrane</location>
        <topology evidence="1 14">Multi-pass membrane protein</topology>
    </subcellularLocation>
</comment>
<evidence type="ECO:0000256" key="1">
    <source>
        <dbReference type="ARBA" id="ARBA00004651"/>
    </source>
</evidence>
<dbReference type="GO" id="GO:0005886">
    <property type="term" value="C:plasma membrane"/>
    <property type="evidence" value="ECO:0007669"/>
    <property type="project" value="UniProtKB-SubCell"/>
</dbReference>